<protein>
    <recommendedName>
        <fullName evidence="3">Antitoxin SocA-like Panacea domain-containing protein</fullName>
    </recommendedName>
</protein>
<evidence type="ECO:0000313" key="2">
    <source>
        <dbReference type="Proteomes" id="UP000640274"/>
    </source>
</evidence>
<dbReference type="RefSeq" id="WP_199019183.1">
    <property type="nucleotide sequence ID" value="NZ_JAELUP010000037.1"/>
</dbReference>
<keyword evidence="2" id="KW-1185">Reference proteome</keyword>
<proteinExistence type="predicted"/>
<dbReference type="AlphaFoldDB" id="A0A934J760"/>
<evidence type="ECO:0000313" key="1">
    <source>
        <dbReference type="EMBL" id="MBJ6361627.1"/>
    </source>
</evidence>
<dbReference type="Proteomes" id="UP000640274">
    <property type="component" value="Unassembled WGS sequence"/>
</dbReference>
<gene>
    <name evidence="1" type="ORF">JFN88_10010</name>
</gene>
<evidence type="ECO:0008006" key="3">
    <source>
        <dbReference type="Google" id="ProtNLM"/>
    </source>
</evidence>
<accession>A0A934J760</accession>
<comment type="caution">
    <text evidence="1">The sequence shown here is derived from an EMBL/GenBank/DDBJ whole genome shotgun (WGS) entry which is preliminary data.</text>
</comment>
<sequence length="173" mass="19486">MSLQTLVAYLVDQKGQIPGKKAFQKYMYFLDAKGVPTPLSFRIHHFGPYSSELDYATDNLEIEGAITVSQNSGGNGFVIHSGKKSSSLIESGKDFIEEHQSKIEFVLESLPNESRTLELWSTTHFVANSMNKFYDGAEKASVIKEVKKIKQEKFTENEISEAYDKLIELNLLP</sequence>
<name>A0A934J760_9BACL</name>
<organism evidence="1 2">
    <name type="scientific">Paenibacillus roseus</name>
    <dbReference type="NCBI Taxonomy" id="2798579"/>
    <lineage>
        <taxon>Bacteria</taxon>
        <taxon>Bacillati</taxon>
        <taxon>Bacillota</taxon>
        <taxon>Bacilli</taxon>
        <taxon>Bacillales</taxon>
        <taxon>Paenibacillaceae</taxon>
        <taxon>Paenibacillus</taxon>
    </lineage>
</organism>
<reference evidence="1" key="1">
    <citation type="submission" date="2020-12" db="EMBL/GenBank/DDBJ databases">
        <authorList>
            <person name="Huq M.A."/>
        </authorList>
    </citation>
    <scope>NUCLEOTIDE SEQUENCE</scope>
    <source>
        <strain evidence="1">MAHUQ-46</strain>
    </source>
</reference>
<dbReference type="EMBL" id="JAELUP010000037">
    <property type="protein sequence ID" value="MBJ6361627.1"/>
    <property type="molecule type" value="Genomic_DNA"/>
</dbReference>